<evidence type="ECO:0000313" key="1">
    <source>
        <dbReference type="EMBL" id="GAJ16726.1"/>
    </source>
</evidence>
<accession>X1VLK9</accession>
<proteinExistence type="predicted"/>
<reference evidence="1" key="1">
    <citation type="journal article" date="2014" name="Front. Microbiol.">
        <title>High frequency of phylogenetically diverse reductive dehalogenase-homologous genes in deep subseafloor sedimentary metagenomes.</title>
        <authorList>
            <person name="Kawai M."/>
            <person name="Futagami T."/>
            <person name="Toyoda A."/>
            <person name="Takaki Y."/>
            <person name="Nishi S."/>
            <person name="Hori S."/>
            <person name="Arai W."/>
            <person name="Tsubouchi T."/>
            <person name="Morono Y."/>
            <person name="Uchiyama I."/>
            <person name="Ito T."/>
            <person name="Fujiyama A."/>
            <person name="Inagaki F."/>
            <person name="Takami H."/>
        </authorList>
    </citation>
    <scope>NUCLEOTIDE SEQUENCE</scope>
    <source>
        <strain evidence="1">Expedition CK06-06</strain>
    </source>
</reference>
<name>X1VLK9_9ZZZZ</name>
<dbReference type="EMBL" id="BARW01041523">
    <property type="protein sequence ID" value="GAJ16726.1"/>
    <property type="molecule type" value="Genomic_DNA"/>
</dbReference>
<comment type="caution">
    <text evidence="1">The sequence shown here is derived from an EMBL/GenBank/DDBJ whole genome shotgun (WGS) entry which is preliminary data.</text>
</comment>
<gene>
    <name evidence="1" type="ORF">S12H4_62125</name>
</gene>
<sequence length="91" mass="11060">MESGRDVSKEAVFYYDIVSCARDEIKRPLKEYYYPNGLIYKFFTDEQQKKVIKKYLQSFSGISKEYQLRKMQEPYQGISRKYLLFHVEYSQ</sequence>
<protein>
    <submittedName>
        <fullName evidence="1">Uncharacterized protein</fullName>
    </submittedName>
</protein>
<feature type="non-terminal residue" evidence="1">
    <location>
        <position position="91"/>
    </location>
</feature>
<dbReference type="AlphaFoldDB" id="X1VLK9"/>
<organism evidence="1">
    <name type="scientific">marine sediment metagenome</name>
    <dbReference type="NCBI Taxonomy" id="412755"/>
    <lineage>
        <taxon>unclassified sequences</taxon>
        <taxon>metagenomes</taxon>
        <taxon>ecological metagenomes</taxon>
    </lineage>
</organism>